<dbReference type="InterPro" id="IPR040976">
    <property type="entry name" value="Pkinase_fungal"/>
</dbReference>
<evidence type="ECO:0000313" key="3">
    <source>
        <dbReference type="Proteomes" id="UP001221142"/>
    </source>
</evidence>
<name>A0AAD7FCI8_9AGAR</name>
<dbReference type="AlphaFoldDB" id="A0AAD7FCI8"/>
<organism evidence="2 3">
    <name type="scientific">Roridomyces roridus</name>
    <dbReference type="NCBI Taxonomy" id="1738132"/>
    <lineage>
        <taxon>Eukaryota</taxon>
        <taxon>Fungi</taxon>
        <taxon>Dikarya</taxon>
        <taxon>Basidiomycota</taxon>
        <taxon>Agaricomycotina</taxon>
        <taxon>Agaricomycetes</taxon>
        <taxon>Agaricomycetidae</taxon>
        <taxon>Agaricales</taxon>
        <taxon>Marasmiineae</taxon>
        <taxon>Mycenaceae</taxon>
        <taxon>Roridomyces</taxon>
    </lineage>
</organism>
<dbReference type="Pfam" id="PF17667">
    <property type="entry name" value="Pkinase_fungal"/>
    <property type="match status" value="1"/>
</dbReference>
<feature type="non-terminal residue" evidence="2">
    <location>
        <position position="1"/>
    </location>
</feature>
<keyword evidence="3" id="KW-1185">Reference proteome</keyword>
<evidence type="ECO:0000259" key="1">
    <source>
        <dbReference type="Pfam" id="PF17667"/>
    </source>
</evidence>
<dbReference type="EMBL" id="JARKIF010000034">
    <property type="protein sequence ID" value="KAJ7610878.1"/>
    <property type="molecule type" value="Genomic_DNA"/>
</dbReference>
<protein>
    <recommendedName>
        <fullName evidence="1">Fungal-type protein kinase domain-containing protein</fullName>
    </recommendedName>
</protein>
<feature type="domain" description="Fungal-type protein kinase" evidence="1">
    <location>
        <begin position="118"/>
        <end position="159"/>
    </location>
</feature>
<proteinExistence type="predicted"/>
<evidence type="ECO:0000313" key="2">
    <source>
        <dbReference type="EMBL" id="KAJ7610878.1"/>
    </source>
</evidence>
<accession>A0AAD7FCI8</accession>
<dbReference type="Proteomes" id="UP001221142">
    <property type="component" value="Unassembled WGS sequence"/>
</dbReference>
<reference evidence="2" key="1">
    <citation type="submission" date="2023-03" db="EMBL/GenBank/DDBJ databases">
        <title>Massive genome expansion in bonnet fungi (Mycena s.s.) driven by repeated elements and novel gene families across ecological guilds.</title>
        <authorList>
            <consortium name="Lawrence Berkeley National Laboratory"/>
            <person name="Harder C.B."/>
            <person name="Miyauchi S."/>
            <person name="Viragh M."/>
            <person name="Kuo A."/>
            <person name="Thoen E."/>
            <person name="Andreopoulos B."/>
            <person name="Lu D."/>
            <person name="Skrede I."/>
            <person name="Drula E."/>
            <person name="Henrissat B."/>
            <person name="Morin E."/>
            <person name="Kohler A."/>
            <person name="Barry K."/>
            <person name="LaButti K."/>
            <person name="Morin E."/>
            <person name="Salamov A."/>
            <person name="Lipzen A."/>
            <person name="Mereny Z."/>
            <person name="Hegedus B."/>
            <person name="Baldrian P."/>
            <person name="Stursova M."/>
            <person name="Weitz H."/>
            <person name="Taylor A."/>
            <person name="Grigoriev I.V."/>
            <person name="Nagy L.G."/>
            <person name="Martin F."/>
            <person name="Kauserud H."/>
        </authorList>
    </citation>
    <scope>NUCLEOTIDE SEQUENCE</scope>
    <source>
        <strain evidence="2">9284</strain>
    </source>
</reference>
<sequence length="159" mass="18066">MHIYLRDCHLVLRDTIVSRSDGPKGWGTWVCRAIMHANSDSGGKNVILKCICPSETSEVELIKEATEKATGNSFWVRDHLPHLLCQFDAVPHQLGISDLCGEEEEHRVSVAVFEELFPITDLTNAEDLGKAFHDIFRCYRWLYEIAGILHRDISLSNLM</sequence>
<gene>
    <name evidence="2" type="ORF">FB45DRAFT_761169</name>
</gene>
<comment type="caution">
    <text evidence="2">The sequence shown here is derived from an EMBL/GenBank/DDBJ whole genome shotgun (WGS) entry which is preliminary data.</text>
</comment>